<dbReference type="GO" id="GO:0000333">
    <property type="term" value="C:telomerase catalytic core complex"/>
    <property type="evidence" value="ECO:0007669"/>
    <property type="project" value="TreeGrafter"/>
</dbReference>
<comment type="catalytic activity">
    <reaction evidence="1">
        <text>DNA(n) + a 2'-deoxyribonucleoside 5'-triphosphate = DNA(n+1) + diphosphate</text>
        <dbReference type="Rhea" id="RHEA:22508"/>
        <dbReference type="Rhea" id="RHEA-COMP:17339"/>
        <dbReference type="Rhea" id="RHEA-COMP:17340"/>
        <dbReference type="ChEBI" id="CHEBI:33019"/>
        <dbReference type="ChEBI" id="CHEBI:61560"/>
        <dbReference type="ChEBI" id="CHEBI:173112"/>
        <dbReference type="EC" id="2.7.7.49"/>
    </reaction>
</comment>
<evidence type="ECO:0000256" key="1">
    <source>
        <dbReference type="RuleBase" id="RU365061"/>
    </source>
</evidence>
<dbReference type="AlphaFoldDB" id="A0A2J6SRC8"/>
<dbReference type="GO" id="GO:0007004">
    <property type="term" value="P:telomere maintenance via telomerase"/>
    <property type="evidence" value="ECO:0007669"/>
    <property type="project" value="TreeGrafter"/>
</dbReference>
<accession>A0A2J6SRC8</accession>
<dbReference type="EMBL" id="KZ613887">
    <property type="protein sequence ID" value="PMD53253.1"/>
    <property type="molecule type" value="Genomic_DNA"/>
</dbReference>
<evidence type="ECO:0000259" key="2">
    <source>
        <dbReference type="Pfam" id="PF21399"/>
    </source>
</evidence>
<dbReference type="GO" id="GO:0046872">
    <property type="term" value="F:metal ion binding"/>
    <property type="evidence" value="ECO:0007669"/>
    <property type="project" value="UniProtKB-KW"/>
</dbReference>
<dbReference type="PANTHER" id="PTHR12066:SF0">
    <property type="entry name" value="TELOMERASE REVERSE TRANSCRIPTASE"/>
    <property type="match status" value="1"/>
</dbReference>
<keyword evidence="1" id="KW-0779">Telomere</keyword>
<reference evidence="3 4" key="1">
    <citation type="submission" date="2016-04" db="EMBL/GenBank/DDBJ databases">
        <title>A degradative enzymes factory behind the ericoid mycorrhizal symbiosis.</title>
        <authorList>
            <consortium name="DOE Joint Genome Institute"/>
            <person name="Martino E."/>
            <person name="Morin E."/>
            <person name="Grelet G."/>
            <person name="Kuo A."/>
            <person name="Kohler A."/>
            <person name="Daghino S."/>
            <person name="Barry K."/>
            <person name="Choi C."/>
            <person name="Cichocki N."/>
            <person name="Clum A."/>
            <person name="Copeland A."/>
            <person name="Hainaut M."/>
            <person name="Haridas S."/>
            <person name="Labutti K."/>
            <person name="Lindquist E."/>
            <person name="Lipzen A."/>
            <person name="Khouja H.-R."/>
            <person name="Murat C."/>
            <person name="Ohm R."/>
            <person name="Olson A."/>
            <person name="Spatafora J."/>
            <person name="Veneault-Fourrey C."/>
            <person name="Henrissat B."/>
            <person name="Grigoriev I."/>
            <person name="Martin F."/>
            <person name="Perotto S."/>
        </authorList>
    </citation>
    <scope>NUCLEOTIDE SEQUENCE [LARGE SCALE GENOMIC DNA]</scope>
    <source>
        <strain evidence="3 4">E</strain>
    </source>
</reference>
<keyword evidence="1" id="KW-0808">Transferase</keyword>
<proteinExistence type="inferred from homology"/>
<dbReference type="OrthoDB" id="289721at2759"/>
<keyword evidence="1" id="KW-0158">Chromosome</keyword>
<dbReference type="GO" id="GO:0000781">
    <property type="term" value="C:chromosome, telomeric region"/>
    <property type="evidence" value="ECO:0007669"/>
    <property type="project" value="UniProtKB-SubCell"/>
</dbReference>
<keyword evidence="1" id="KW-0548">Nucleotidyltransferase</keyword>
<comment type="function">
    <text evidence="1">Telomerase is a ribonucleoprotein enzyme essential for the replication of chromosome termini in most eukaryotes. It elongates telomeres. It is a reverse transcriptase that adds simple sequence repeats to chromosome ends by copying a template sequence within the RNA component of the enzyme.</text>
</comment>
<keyword evidence="4" id="KW-1185">Reference proteome</keyword>
<keyword evidence="1" id="KW-0479">Metal-binding</keyword>
<dbReference type="PANTHER" id="PTHR12066">
    <property type="entry name" value="TELOMERASE REVERSE TRANSCRIPTASE"/>
    <property type="match status" value="1"/>
</dbReference>
<gene>
    <name evidence="3" type="ORF">K444DRAFT_541825</name>
</gene>
<dbReference type="GeneID" id="36583908"/>
<dbReference type="InParanoid" id="A0A2J6SRC8"/>
<evidence type="ECO:0000313" key="4">
    <source>
        <dbReference type="Proteomes" id="UP000235371"/>
    </source>
</evidence>
<dbReference type="InterPro" id="IPR003545">
    <property type="entry name" value="Telomerase_RT"/>
</dbReference>
<keyword evidence="1" id="KW-0539">Nucleus</keyword>
<dbReference type="EC" id="2.7.7.49" evidence="1"/>
<dbReference type="Pfam" id="PF21399">
    <property type="entry name" value="TERT_C"/>
    <property type="match status" value="1"/>
</dbReference>
<dbReference type="Proteomes" id="UP000235371">
    <property type="component" value="Unassembled WGS sequence"/>
</dbReference>
<keyword evidence="1" id="KW-0460">Magnesium</keyword>
<name>A0A2J6SRC8_9HELO</name>
<sequence>MYLDTSYNSTSTVLTNIYTSFLETATKMWTYTRCLPVGKQPGTKLLIKTITDSIEMAYVLVKSKGKNKRNVGYQCGVKKMQVEYMALNAFRNVLRKKQSKYGKVIEWLDEKICELRGKEADSFAGMKGIIQASG</sequence>
<dbReference type="STRING" id="1095630.A0A2J6SRC8"/>
<evidence type="ECO:0000313" key="3">
    <source>
        <dbReference type="EMBL" id="PMD53253.1"/>
    </source>
</evidence>
<dbReference type="GO" id="GO:0070034">
    <property type="term" value="F:telomerase RNA binding"/>
    <property type="evidence" value="ECO:0007669"/>
    <property type="project" value="TreeGrafter"/>
</dbReference>
<keyword evidence="1" id="KW-0695">RNA-directed DNA polymerase</keyword>
<dbReference type="RefSeq" id="XP_024730157.1">
    <property type="nucleotide sequence ID" value="XM_024875829.1"/>
</dbReference>
<feature type="domain" description="Telomerase reverse transcriptase C-terminal extension" evidence="2">
    <location>
        <begin position="1"/>
        <end position="106"/>
    </location>
</feature>
<dbReference type="GO" id="GO:0003720">
    <property type="term" value="F:telomerase activity"/>
    <property type="evidence" value="ECO:0007669"/>
    <property type="project" value="InterPro"/>
</dbReference>
<comment type="similarity">
    <text evidence="1">Belongs to the reverse transcriptase family. Telomerase subfamily.</text>
</comment>
<protein>
    <recommendedName>
        <fullName evidence="1">Telomerase reverse transcriptase</fullName>
        <ecNumber evidence="1">2.7.7.49</ecNumber>
    </recommendedName>
    <alternativeName>
        <fullName evidence="1">Telomerase catalytic subunit</fullName>
    </alternativeName>
</protein>
<dbReference type="Gene3D" id="1.10.357.90">
    <property type="match status" value="1"/>
</dbReference>
<dbReference type="GO" id="GO:0042162">
    <property type="term" value="F:telomeric DNA binding"/>
    <property type="evidence" value="ECO:0007669"/>
    <property type="project" value="TreeGrafter"/>
</dbReference>
<comment type="subcellular location">
    <subcellularLocation>
        <location evidence="1">Nucleus</location>
    </subcellularLocation>
    <subcellularLocation>
        <location evidence="1">Chromosome</location>
        <location evidence="1">Telomere</location>
    </subcellularLocation>
</comment>
<dbReference type="InterPro" id="IPR049139">
    <property type="entry name" value="TERT_C"/>
</dbReference>
<organism evidence="3 4">
    <name type="scientific">Hyaloscypha bicolor E</name>
    <dbReference type="NCBI Taxonomy" id="1095630"/>
    <lineage>
        <taxon>Eukaryota</taxon>
        <taxon>Fungi</taxon>
        <taxon>Dikarya</taxon>
        <taxon>Ascomycota</taxon>
        <taxon>Pezizomycotina</taxon>
        <taxon>Leotiomycetes</taxon>
        <taxon>Helotiales</taxon>
        <taxon>Hyaloscyphaceae</taxon>
        <taxon>Hyaloscypha</taxon>
        <taxon>Hyaloscypha bicolor</taxon>
    </lineage>
</organism>